<dbReference type="OrthoDB" id="6369184at2759"/>
<evidence type="ECO:0000313" key="5">
    <source>
        <dbReference type="Proteomes" id="UP000502823"/>
    </source>
</evidence>
<dbReference type="Gene3D" id="2.60.120.290">
    <property type="entry name" value="Spermadhesin, CUB domain"/>
    <property type="match status" value="1"/>
</dbReference>
<feature type="non-terminal residue" evidence="4">
    <location>
        <position position="1"/>
    </location>
</feature>
<gene>
    <name evidence="4" type="ORF">Cfor_04751</name>
</gene>
<dbReference type="SUPFAM" id="SSF49854">
    <property type="entry name" value="Spermadhesin, CUB domain"/>
    <property type="match status" value="1"/>
</dbReference>
<keyword evidence="1" id="KW-1015">Disulfide bond</keyword>
<organism evidence="4 5">
    <name type="scientific">Coptotermes formosanus</name>
    <name type="common">Formosan subterranean termite</name>
    <dbReference type="NCBI Taxonomy" id="36987"/>
    <lineage>
        <taxon>Eukaryota</taxon>
        <taxon>Metazoa</taxon>
        <taxon>Ecdysozoa</taxon>
        <taxon>Arthropoda</taxon>
        <taxon>Hexapoda</taxon>
        <taxon>Insecta</taxon>
        <taxon>Pterygota</taxon>
        <taxon>Neoptera</taxon>
        <taxon>Polyneoptera</taxon>
        <taxon>Dictyoptera</taxon>
        <taxon>Blattodea</taxon>
        <taxon>Blattoidea</taxon>
        <taxon>Termitoidae</taxon>
        <taxon>Rhinotermitidae</taxon>
        <taxon>Coptotermes</taxon>
    </lineage>
</organism>
<comment type="caution">
    <text evidence="2">Lacks conserved residue(s) required for the propagation of feature annotation.</text>
</comment>
<evidence type="ECO:0000259" key="3">
    <source>
        <dbReference type="PROSITE" id="PS01180"/>
    </source>
</evidence>
<evidence type="ECO:0000256" key="2">
    <source>
        <dbReference type="PROSITE-ProRule" id="PRU00059"/>
    </source>
</evidence>
<reference evidence="5" key="1">
    <citation type="submission" date="2020-01" db="EMBL/GenBank/DDBJ databases">
        <title>Draft genome sequence of the Termite Coptotermes fromosanus.</title>
        <authorList>
            <person name="Itakura S."/>
            <person name="Yosikawa Y."/>
            <person name="Umezawa K."/>
        </authorList>
    </citation>
    <scope>NUCLEOTIDE SEQUENCE [LARGE SCALE GENOMIC DNA]</scope>
</reference>
<proteinExistence type="predicted"/>
<evidence type="ECO:0000313" key="4">
    <source>
        <dbReference type="EMBL" id="GFG32646.1"/>
    </source>
</evidence>
<dbReference type="PROSITE" id="PS01180">
    <property type="entry name" value="CUB"/>
    <property type="match status" value="1"/>
</dbReference>
<dbReference type="Proteomes" id="UP000502823">
    <property type="component" value="Unassembled WGS sequence"/>
</dbReference>
<protein>
    <recommendedName>
        <fullName evidence="3">CUB domain-containing protein</fullName>
    </recommendedName>
</protein>
<accession>A0A6L2PJV9</accession>
<dbReference type="InterPro" id="IPR000859">
    <property type="entry name" value="CUB_dom"/>
</dbReference>
<dbReference type="EMBL" id="BLKM01000378">
    <property type="protein sequence ID" value="GFG32646.1"/>
    <property type="molecule type" value="Genomic_DNA"/>
</dbReference>
<keyword evidence="5" id="KW-1185">Reference proteome</keyword>
<evidence type="ECO:0000256" key="1">
    <source>
        <dbReference type="ARBA" id="ARBA00023157"/>
    </source>
</evidence>
<comment type="caution">
    <text evidence="4">The sequence shown here is derived from an EMBL/GenBank/DDBJ whole genome shotgun (WGS) entry which is preliminary data.</text>
</comment>
<dbReference type="AlphaFoldDB" id="A0A6L2PJV9"/>
<feature type="domain" description="CUB" evidence="3">
    <location>
        <begin position="86"/>
        <end position="243"/>
    </location>
</feature>
<dbReference type="InParanoid" id="A0A6L2PJV9"/>
<name>A0A6L2PJV9_COPFO</name>
<sequence>EQMTIVQTPEDRGFCQTDWLAVDSCVPEGGSRFCGNLTGSTFQYLFQPGSRALRLIFHSSLQVPEDRPHSNVKYRYRLRYQILDDCGGLFQEPSISDIPGEVGMTCYTRILDKRGSINTPFYPEYYPHNLDCVYEFIRPNPFICGIKMRSVDFQLEPSTLTPFGGACADYLQAPGCGFLCGSMSFSCEFDHLSEARTKMHWQGQRCINQVPQARDFTFILMRPTLSRDFSLHLNKFIAADAEQ</sequence>
<dbReference type="InterPro" id="IPR035914">
    <property type="entry name" value="Sperma_CUB_dom_sf"/>
</dbReference>